<evidence type="ECO:0000313" key="4">
    <source>
        <dbReference type="Proteomes" id="UP000813385"/>
    </source>
</evidence>
<dbReference type="EMBL" id="JAGPXD010000001">
    <property type="protein sequence ID" value="KAH7375598.1"/>
    <property type="molecule type" value="Genomic_DNA"/>
</dbReference>
<dbReference type="InterPro" id="IPR058543">
    <property type="entry name" value="Beta-prop_RSE1/DDB1/CPSF1_2nd"/>
</dbReference>
<dbReference type="Pfam" id="PF23726">
    <property type="entry name" value="Beta-prop_RSE1_2nd"/>
    <property type="match status" value="1"/>
</dbReference>
<dbReference type="Proteomes" id="UP000813385">
    <property type="component" value="Unassembled WGS sequence"/>
</dbReference>
<keyword evidence="4" id="KW-1185">Reference proteome</keyword>
<sequence length="1339" mass="148573">MATIETNVFRDGQWQTSRQTIHSLLKGNTPQPPEPVPVPPPEPPSCGILTRTIIESPVVRHVLPARLRSRSQNDVVFVGDYYVQVNELRNGSELHEVLRKSDFDSRIVNACVLGNTYNRIDKLQDDISLEDVKFASGGSDAPEATPRRAGEQPLGLPPHLLFLVLESGMFVFLFVRQTDTQLHFETACYKNPDRSFGSIGHSVAVDPYSRYLAVADIESKLVVYELETWKKMDGQYRLTQTFTPIRKRHPRPIVGLIHKLVFLHPRPQDGDYHVIMLLIVVNKKGSHMIIYDWEAQEDVAEILAEEKRGYRLPKEHSVPLFLIPLTVRSAFLVVSEKAIGFFQDILQGPPKHVRVNPSLDVASPYHHGLRPPLWTAWDRPVRRQRYYEEHDHVYLAREDGVIAYWEMDNSEDASGALMSVGTCSCNISSAFATMDEIQSDLAIIAGESGPGLICQLKAREPVVELGIIPNWTSTRDFATTDKATAWDEVSTRESPGPSGRRQQQQQHWTNLDGSDRVFCISGKGVQGRVSELRFGLAANIGWDISYGSPVQKIWVFDAYLPDIGPGHYLLLALPDGSDVLQVPRGSADPSQPDVGSHQFDTSSRTLAAAQCSEQLIVQVTEKAIVLVTPSESIQRDFVGLLNDQCGELLHATIAGHHVAVVTHMGGIFAVHTFRIQEAQVLLERSYESRDEVTCLGFGGFGSREHLLVGTWHADGPILSIFDTDVDSQTARRVLRVGSDSVPHTDINDARPLEQIASMVFVTDQVHNRPLVVLGLRSGHIVTVAQDDSAEDDAVSMTRERLGAVAVSVFPSNNPALPGTFLVCCDDVVLLLGDYDGRHPGRFRTKQKVIANDVQAPSVGSPPVHFATSMALGFGHSDHISMLLLSGDQILVAEMSQRAQCVPRSHKVNGTPMQILFSHQLRCLVVAVRPPAGGTVLALIDPDSGEDIGTATHNSTQVTYLRGLAEDTGRVQSMAEWYYETEGRTFHFLVLTTIDGRLHIIKANPLTETGAAGERRRRIFYSTRYKIKDSRAIHGFVGHGPDLFFCAGTMLQWHVLDTQEKKFKLKKRLNLPSEATSLQYSDGRIQVLTRHHSLLLIDPRHGDEEAEMIITHSEATSRRVTHSLDMGGGDGFPWPISLVCEQGHEMAGLWIPPSTQSESQGQYQVVFSGKLTSAIRRLRRGHTRPQWQMSDRTRKYGHLASTVDEAEVLGMGLDGSVHHFALINEEGWRVLELLQNMCLDSRLTCPFASRKPIPSARGGDGSAALAKIDRYAARRKHINGDILQRCLAPGILERLLAEDGATVALREALDGLEGGRWTKSSTSFVELVHDVLEYYLAPVF</sequence>
<dbReference type="Gene3D" id="2.130.10.10">
    <property type="entry name" value="YVTN repeat-like/Quinoprotein amine dehydrogenase"/>
    <property type="match status" value="2"/>
</dbReference>
<reference evidence="3" key="1">
    <citation type="journal article" date="2021" name="Nat. Commun.">
        <title>Genetic determinants of endophytism in the Arabidopsis root mycobiome.</title>
        <authorList>
            <person name="Mesny F."/>
            <person name="Miyauchi S."/>
            <person name="Thiergart T."/>
            <person name="Pickel B."/>
            <person name="Atanasova L."/>
            <person name="Karlsson M."/>
            <person name="Huettel B."/>
            <person name="Barry K.W."/>
            <person name="Haridas S."/>
            <person name="Chen C."/>
            <person name="Bauer D."/>
            <person name="Andreopoulos W."/>
            <person name="Pangilinan J."/>
            <person name="LaButti K."/>
            <person name="Riley R."/>
            <person name="Lipzen A."/>
            <person name="Clum A."/>
            <person name="Drula E."/>
            <person name="Henrissat B."/>
            <person name="Kohler A."/>
            <person name="Grigoriev I.V."/>
            <person name="Martin F.M."/>
            <person name="Hacquard S."/>
        </authorList>
    </citation>
    <scope>NUCLEOTIDE SEQUENCE</scope>
    <source>
        <strain evidence="3">MPI-CAGE-AT-0016</strain>
    </source>
</reference>
<evidence type="ECO:0000259" key="2">
    <source>
        <dbReference type="Pfam" id="PF23726"/>
    </source>
</evidence>
<comment type="caution">
    <text evidence="3">The sequence shown here is derived from an EMBL/GenBank/DDBJ whole genome shotgun (WGS) entry which is preliminary data.</text>
</comment>
<gene>
    <name evidence="3" type="ORF">B0T11DRAFT_323601</name>
</gene>
<dbReference type="InterPro" id="IPR050358">
    <property type="entry name" value="RSE1/DDB1/CFT1"/>
</dbReference>
<evidence type="ECO:0000259" key="1">
    <source>
        <dbReference type="Pfam" id="PF10433"/>
    </source>
</evidence>
<feature type="domain" description="RSE1/DDB1/CPSF1 first beta-propeller" evidence="1">
    <location>
        <begin position="58"/>
        <end position="460"/>
    </location>
</feature>
<dbReference type="OrthoDB" id="20774at2759"/>
<dbReference type="InterPro" id="IPR015943">
    <property type="entry name" value="WD40/YVTN_repeat-like_dom_sf"/>
</dbReference>
<feature type="domain" description="RSE1/DDB1/CPSF1 second beta-propeller" evidence="2">
    <location>
        <begin position="567"/>
        <end position="811"/>
    </location>
</feature>
<dbReference type="InterPro" id="IPR018846">
    <property type="entry name" value="Beta-prop_RSE1/DDB1/CPSF1_1st"/>
</dbReference>
<evidence type="ECO:0000313" key="3">
    <source>
        <dbReference type="EMBL" id="KAH7375598.1"/>
    </source>
</evidence>
<organism evidence="3 4">
    <name type="scientific">Plectosphaerella cucumerina</name>
    <dbReference type="NCBI Taxonomy" id="40658"/>
    <lineage>
        <taxon>Eukaryota</taxon>
        <taxon>Fungi</taxon>
        <taxon>Dikarya</taxon>
        <taxon>Ascomycota</taxon>
        <taxon>Pezizomycotina</taxon>
        <taxon>Sordariomycetes</taxon>
        <taxon>Hypocreomycetidae</taxon>
        <taxon>Glomerellales</taxon>
        <taxon>Plectosphaerellaceae</taxon>
        <taxon>Plectosphaerella</taxon>
    </lineage>
</organism>
<accession>A0A8K0TV58</accession>
<dbReference type="PANTHER" id="PTHR10644">
    <property type="entry name" value="DNA REPAIR/RNA PROCESSING CPSF FAMILY"/>
    <property type="match status" value="1"/>
</dbReference>
<proteinExistence type="predicted"/>
<protein>
    <submittedName>
        <fullName evidence="3">Thermotolerance protein</fullName>
    </submittedName>
</protein>
<dbReference type="Pfam" id="PF10433">
    <property type="entry name" value="Beta-prop_RSE1_1st"/>
    <property type="match status" value="1"/>
</dbReference>
<name>A0A8K0TV58_9PEZI</name>